<accession>A0ABV7NXM0</accession>
<dbReference type="Proteomes" id="UP001595645">
    <property type="component" value="Unassembled WGS sequence"/>
</dbReference>
<keyword evidence="2" id="KW-1185">Reference proteome</keyword>
<proteinExistence type="predicted"/>
<name>A0ABV7NXM0_9PSEU</name>
<dbReference type="EMBL" id="JBHRWK010000018">
    <property type="protein sequence ID" value="MFC3450490.1"/>
    <property type="molecule type" value="Genomic_DNA"/>
</dbReference>
<reference evidence="2" key="1">
    <citation type="journal article" date="2019" name="Int. J. Syst. Evol. Microbiol.">
        <title>The Global Catalogue of Microorganisms (GCM) 10K type strain sequencing project: providing services to taxonomists for standard genome sequencing and annotation.</title>
        <authorList>
            <consortium name="The Broad Institute Genomics Platform"/>
            <consortium name="The Broad Institute Genome Sequencing Center for Infectious Disease"/>
            <person name="Wu L."/>
            <person name="Ma J."/>
        </authorList>
    </citation>
    <scope>NUCLEOTIDE SEQUENCE [LARGE SCALE GENOMIC DNA]</scope>
    <source>
        <strain evidence="2">CGMCC 4.7676</strain>
    </source>
</reference>
<gene>
    <name evidence="1" type="ORF">ACFOSH_13710</name>
</gene>
<evidence type="ECO:0000313" key="1">
    <source>
        <dbReference type="EMBL" id="MFC3450490.1"/>
    </source>
</evidence>
<organism evidence="1 2">
    <name type="scientific">Amycolatopsis speibonae</name>
    <dbReference type="NCBI Taxonomy" id="1450224"/>
    <lineage>
        <taxon>Bacteria</taxon>
        <taxon>Bacillati</taxon>
        <taxon>Actinomycetota</taxon>
        <taxon>Actinomycetes</taxon>
        <taxon>Pseudonocardiales</taxon>
        <taxon>Pseudonocardiaceae</taxon>
        <taxon>Amycolatopsis</taxon>
    </lineage>
</organism>
<evidence type="ECO:0000313" key="2">
    <source>
        <dbReference type="Proteomes" id="UP001595645"/>
    </source>
</evidence>
<sequence>MRIDLLTDPIAGLDEALAAVDAFDDVLIAGLLRPQKITGLTELADAVAGSPLAARVAEAAEKTAAGAAGEEHFVSLAAARIAVFGSVHDAVLSRIAEATGRPSGEEAGREASETEMPNLLAAARSWLSDLARAGWQGIDHDLISASAPVISALLAEPSSRRLAVLLDGFAAELAASCPGAALERVPVRRWGDLWSRGMLLTLPGVAATPAIGTVTGRLLPLGVDLLEHSTAGQAQVHAVVEPDDGTAPRLVRASVTVPKPDTIIGAGIWQLLRPHLSLLTAVSEGRSMVLVDMPVTAEGDLLWQDEHARLGEPADAFSTARVVLPKAIASVIAPLDRHPARIAVPVFLEGYGIEGDEEALSFAFAGNHLSVETDRIPAAGPLTPKAVAGSSACIGLIRWDGEFRLQPLAVETTVRKKTTAVHAGAWAGGTTDKAGVKAEKAATDAAAVLRERAGRLLRK</sequence>
<dbReference type="RefSeq" id="WP_378239214.1">
    <property type="nucleotide sequence ID" value="NZ_JBHRWK010000018.1"/>
</dbReference>
<comment type="caution">
    <text evidence="1">The sequence shown here is derived from an EMBL/GenBank/DDBJ whole genome shotgun (WGS) entry which is preliminary data.</text>
</comment>
<protein>
    <submittedName>
        <fullName evidence="1">Uncharacterized protein</fullName>
    </submittedName>
</protein>